<evidence type="ECO:0000313" key="2">
    <source>
        <dbReference type="EMBL" id="GLK86868.1"/>
    </source>
</evidence>
<organism evidence="2 3">
    <name type="scientific">Ancylobacter defluvii</name>
    <dbReference type="NCBI Taxonomy" id="1282440"/>
    <lineage>
        <taxon>Bacteria</taxon>
        <taxon>Pseudomonadati</taxon>
        <taxon>Pseudomonadota</taxon>
        <taxon>Alphaproteobacteria</taxon>
        <taxon>Hyphomicrobiales</taxon>
        <taxon>Xanthobacteraceae</taxon>
        <taxon>Ancylobacter</taxon>
    </lineage>
</organism>
<dbReference type="GO" id="GO:0008168">
    <property type="term" value="F:methyltransferase activity"/>
    <property type="evidence" value="ECO:0007669"/>
    <property type="project" value="UniProtKB-KW"/>
</dbReference>
<reference evidence="2" key="1">
    <citation type="journal article" date="2014" name="Int. J. Syst. Evol. Microbiol.">
        <title>Complete genome sequence of Corynebacterium casei LMG S-19264T (=DSM 44701T), isolated from a smear-ripened cheese.</title>
        <authorList>
            <consortium name="US DOE Joint Genome Institute (JGI-PGF)"/>
            <person name="Walter F."/>
            <person name="Albersmeier A."/>
            <person name="Kalinowski J."/>
            <person name="Ruckert C."/>
        </authorList>
    </citation>
    <scope>NUCLEOTIDE SEQUENCE</scope>
    <source>
        <strain evidence="2">VKM B-2789</strain>
    </source>
</reference>
<dbReference type="EMBL" id="BSFM01000022">
    <property type="protein sequence ID" value="GLK86868.1"/>
    <property type="molecule type" value="Genomic_DNA"/>
</dbReference>
<dbReference type="InterPro" id="IPR029063">
    <property type="entry name" value="SAM-dependent_MTases_sf"/>
</dbReference>
<name>A0A9W6K261_9HYPH</name>
<keyword evidence="2" id="KW-0489">Methyltransferase</keyword>
<feature type="domain" description="Methyltransferase" evidence="1">
    <location>
        <begin position="40"/>
        <end position="146"/>
    </location>
</feature>
<reference evidence="2" key="2">
    <citation type="submission" date="2023-01" db="EMBL/GenBank/DDBJ databases">
        <authorList>
            <person name="Sun Q."/>
            <person name="Evtushenko L."/>
        </authorList>
    </citation>
    <scope>NUCLEOTIDE SEQUENCE</scope>
    <source>
        <strain evidence="2">VKM B-2789</strain>
    </source>
</reference>
<dbReference type="RefSeq" id="WP_213365251.1">
    <property type="nucleotide sequence ID" value="NZ_JAHBGD010000025.1"/>
</dbReference>
<dbReference type="SUPFAM" id="SSF53335">
    <property type="entry name" value="S-adenosyl-L-methionine-dependent methyltransferases"/>
    <property type="match status" value="1"/>
</dbReference>
<dbReference type="Gene3D" id="3.40.50.150">
    <property type="entry name" value="Vaccinia Virus protein VP39"/>
    <property type="match status" value="1"/>
</dbReference>
<keyword evidence="3" id="KW-1185">Reference proteome</keyword>
<dbReference type="AlphaFoldDB" id="A0A9W6K261"/>
<accession>A0A9W6K261</accession>
<protein>
    <submittedName>
        <fullName evidence="2">Trans-aconitate methyltransferase</fullName>
    </submittedName>
</protein>
<dbReference type="Proteomes" id="UP001143330">
    <property type="component" value="Unassembled WGS sequence"/>
</dbReference>
<comment type="caution">
    <text evidence="2">The sequence shown here is derived from an EMBL/GenBank/DDBJ whole genome shotgun (WGS) entry which is preliminary data.</text>
</comment>
<dbReference type="Pfam" id="PF13649">
    <property type="entry name" value="Methyltransf_25"/>
    <property type="match status" value="1"/>
</dbReference>
<dbReference type="InterPro" id="IPR041698">
    <property type="entry name" value="Methyltransf_25"/>
</dbReference>
<evidence type="ECO:0000313" key="3">
    <source>
        <dbReference type="Proteomes" id="UP001143330"/>
    </source>
</evidence>
<gene>
    <name evidence="2" type="ORF">GCM10017653_49380</name>
</gene>
<dbReference type="GO" id="GO:0032259">
    <property type="term" value="P:methylation"/>
    <property type="evidence" value="ECO:0007669"/>
    <property type="project" value="UniProtKB-KW"/>
</dbReference>
<sequence>MSGFDPAWLALREPADHAARSRRIEGIVRAHFAGRNSLTIVDLGCGTGSNLRALASSLPPRQHWHLVDGDTVLLKEARRSLTGWADSARETEHEVALDKDGYRIRVSFECADLTMRDLHFSDIAPDLVTAAALLDLVSLEWLERLVMASARRRASLYAVLNYDGGARWRPEAPLDARIVAAFNRHQRRDKGFGPALGPIASDAFSALLAQHGYRSWQGDSPWQLGTGDRSLVAALNAGFATAAAEIEPTLADAFATWARERIDAEEVTISHKDVFGAI</sequence>
<proteinExistence type="predicted"/>
<keyword evidence="2" id="KW-0808">Transferase</keyword>
<evidence type="ECO:0000259" key="1">
    <source>
        <dbReference type="Pfam" id="PF13649"/>
    </source>
</evidence>